<organism evidence="2 3">
    <name type="scientific">Tupaia chinensis</name>
    <name type="common">Chinese tree shrew</name>
    <name type="synonym">Tupaia belangeri chinensis</name>
    <dbReference type="NCBI Taxonomy" id="246437"/>
    <lineage>
        <taxon>Eukaryota</taxon>
        <taxon>Metazoa</taxon>
        <taxon>Chordata</taxon>
        <taxon>Craniata</taxon>
        <taxon>Vertebrata</taxon>
        <taxon>Euteleostomi</taxon>
        <taxon>Mammalia</taxon>
        <taxon>Eutheria</taxon>
        <taxon>Euarchontoglires</taxon>
        <taxon>Scandentia</taxon>
        <taxon>Tupaiidae</taxon>
        <taxon>Tupaia</taxon>
    </lineage>
</organism>
<feature type="region of interest" description="Disordered" evidence="1">
    <location>
        <begin position="88"/>
        <end position="116"/>
    </location>
</feature>
<gene>
    <name evidence="2" type="ORF">TREES_T100021447</name>
</gene>
<keyword evidence="3" id="KW-1185">Reference proteome</keyword>
<evidence type="ECO:0000313" key="3">
    <source>
        <dbReference type="Proteomes" id="UP000011518"/>
    </source>
</evidence>
<reference evidence="3" key="1">
    <citation type="submission" date="2012-07" db="EMBL/GenBank/DDBJ databases">
        <title>Genome of the Chinese tree shrew, a rising model animal genetically related to primates.</title>
        <authorList>
            <person name="Zhang G."/>
            <person name="Fan Y."/>
            <person name="Yao Y."/>
            <person name="Huang Z."/>
        </authorList>
    </citation>
    <scope>NUCLEOTIDE SEQUENCE [LARGE SCALE GENOMIC DNA]</scope>
</reference>
<protein>
    <submittedName>
        <fullName evidence="2">Uncharacterized protein</fullName>
    </submittedName>
</protein>
<dbReference type="EMBL" id="KB320548">
    <property type="protein sequence ID" value="ELW69079.1"/>
    <property type="molecule type" value="Genomic_DNA"/>
</dbReference>
<dbReference type="InParanoid" id="L9L2V5"/>
<proteinExistence type="predicted"/>
<dbReference type="AlphaFoldDB" id="L9L2V5"/>
<reference evidence="3" key="2">
    <citation type="journal article" date="2013" name="Nat. Commun.">
        <title>Genome of the Chinese tree shrew.</title>
        <authorList>
            <person name="Fan Y."/>
            <person name="Huang Z.Y."/>
            <person name="Cao C.C."/>
            <person name="Chen C.S."/>
            <person name="Chen Y.X."/>
            <person name="Fan D.D."/>
            <person name="He J."/>
            <person name="Hou H.L."/>
            <person name="Hu L."/>
            <person name="Hu X.T."/>
            <person name="Jiang X.T."/>
            <person name="Lai R."/>
            <person name="Lang Y.S."/>
            <person name="Liang B."/>
            <person name="Liao S.G."/>
            <person name="Mu D."/>
            <person name="Ma Y.Y."/>
            <person name="Niu Y.Y."/>
            <person name="Sun X.Q."/>
            <person name="Xia J.Q."/>
            <person name="Xiao J."/>
            <person name="Xiong Z.Q."/>
            <person name="Xu L."/>
            <person name="Yang L."/>
            <person name="Zhang Y."/>
            <person name="Zhao W."/>
            <person name="Zhao X.D."/>
            <person name="Zheng Y.T."/>
            <person name="Zhou J.M."/>
            <person name="Zhu Y.B."/>
            <person name="Zhang G.J."/>
            <person name="Wang J."/>
            <person name="Yao Y.G."/>
        </authorList>
    </citation>
    <scope>NUCLEOTIDE SEQUENCE [LARGE SCALE GENOMIC DNA]</scope>
</reference>
<name>L9L2V5_TUPCH</name>
<evidence type="ECO:0000313" key="2">
    <source>
        <dbReference type="EMBL" id="ELW69079.1"/>
    </source>
</evidence>
<dbReference type="Proteomes" id="UP000011518">
    <property type="component" value="Unassembled WGS sequence"/>
</dbReference>
<sequence length="456" mass="47975">MSPAALGKGGHIVLSLTAQDEPRLWLQSPELAGSPWGSAAPQILPCWNLSHCGADVRSSSRRLCVSQWLSLHNEQAGSPRFQLRSETGLAGGEAPASPDWGSERGSAQGPETPSLLIAGLQPVPGTLCLTTGRKVLCGSPGASGLCRFLAPGLAGPAELAPSRGVHQPSCRVTAQHPEVSWAWPRGVVHSQYEELRAWSPTGPQQGVTAALRFALGTRALRSAPGHMLAALQPKGPAAHRRPSPLTSPRVPARMLCLAVIPAFRVEEGNCSYHKDGEPAALAQLLQLLGRERMGNASRPLPALSQLQQELRGRPHLRRPTVTCYGSQDRYKDAYVQEAMLTKARADKHVQGARPALAAVTTQDAGAQPSLCPVSCALCPVSCASCVHVLCPVPCVLCPVLCALCPVTCDLCPVPCVRFLCPVTCDLCPVPCALCPVSMSCALCPVSCALCSVPCAL</sequence>
<evidence type="ECO:0000256" key="1">
    <source>
        <dbReference type="SAM" id="MobiDB-lite"/>
    </source>
</evidence>
<accession>L9L2V5</accession>